<dbReference type="SMART" id="SM00421">
    <property type="entry name" value="HTH_LUXR"/>
    <property type="match status" value="1"/>
</dbReference>
<proteinExistence type="predicted"/>
<reference evidence="6" key="1">
    <citation type="journal article" date="2019" name="Int. J. Syst. Evol. Microbiol.">
        <title>The Global Catalogue of Microorganisms (GCM) 10K type strain sequencing project: providing services to taxonomists for standard genome sequencing and annotation.</title>
        <authorList>
            <consortium name="The Broad Institute Genomics Platform"/>
            <consortium name="The Broad Institute Genome Sequencing Center for Infectious Disease"/>
            <person name="Wu L."/>
            <person name="Ma J."/>
        </authorList>
    </citation>
    <scope>NUCLEOTIDE SEQUENCE [LARGE SCALE GENOMIC DNA]</scope>
    <source>
        <strain evidence="6">CCUG 58938</strain>
    </source>
</reference>
<organism evidence="5 6">
    <name type="scientific">Ohtaekwangia kribbensis</name>
    <dbReference type="NCBI Taxonomy" id="688913"/>
    <lineage>
        <taxon>Bacteria</taxon>
        <taxon>Pseudomonadati</taxon>
        <taxon>Bacteroidota</taxon>
        <taxon>Cytophagia</taxon>
        <taxon>Cytophagales</taxon>
        <taxon>Fulvivirgaceae</taxon>
        <taxon>Ohtaekwangia</taxon>
    </lineage>
</organism>
<comment type="caution">
    <text evidence="5">The sequence shown here is derived from an EMBL/GenBank/DDBJ whole genome shotgun (WGS) entry which is preliminary data.</text>
</comment>
<dbReference type="PANTHER" id="PTHR43547">
    <property type="entry name" value="TWO-COMPONENT HISTIDINE KINASE"/>
    <property type="match status" value="1"/>
</dbReference>
<dbReference type="CDD" id="cd00063">
    <property type="entry name" value="FN3"/>
    <property type="match status" value="1"/>
</dbReference>
<evidence type="ECO:0000256" key="1">
    <source>
        <dbReference type="ARBA" id="ARBA00022553"/>
    </source>
</evidence>
<feature type="coiled-coil region" evidence="2">
    <location>
        <begin position="782"/>
        <end position="888"/>
    </location>
</feature>
<dbReference type="InterPro" id="IPR016032">
    <property type="entry name" value="Sig_transdc_resp-reg_C-effctor"/>
</dbReference>
<dbReference type="Proteomes" id="UP001597112">
    <property type="component" value="Unassembled WGS sequence"/>
</dbReference>
<name>A0ABW3KDP9_9BACT</name>
<dbReference type="Gene3D" id="1.10.10.10">
    <property type="entry name" value="Winged helix-like DNA-binding domain superfamily/Winged helix DNA-binding domain"/>
    <property type="match status" value="1"/>
</dbReference>
<keyword evidence="2" id="KW-0175">Coiled coil</keyword>
<keyword evidence="1" id="KW-0597">Phosphoprotein</keyword>
<protein>
    <submittedName>
        <fullName evidence="5">Triple tyrosine motif-containing protein</fullName>
    </submittedName>
</protein>
<gene>
    <name evidence="5" type="ORF">ACFQ21_29355</name>
</gene>
<keyword evidence="6" id="KW-1185">Reference proteome</keyword>
<dbReference type="InterPro" id="IPR036388">
    <property type="entry name" value="WH-like_DNA-bd_sf"/>
</dbReference>
<dbReference type="SUPFAM" id="SSF101898">
    <property type="entry name" value="NHL repeat"/>
    <property type="match status" value="1"/>
</dbReference>
<keyword evidence="3" id="KW-0812">Transmembrane</keyword>
<dbReference type="InterPro" id="IPR013783">
    <property type="entry name" value="Ig-like_fold"/>
</dbReference>
<keyword evidence="3" id="KW-1133">Transmembrane helix</keyword>
<dbReference type="InterPro" id="IPR015943">
    <property type="entry name" value="WD40/YVTN_repeat-like_dom_sf"/>
</dbReference>
<evidence type="ECO:0000313" key="6">
    <source>
        <dbReference type="Proteomes" id="UP001597112"/>
    </source>
</evidence>
<dbReference type="PANTHER" id="PTHR43547:SF2">
    <property type="entry name" value="HYBRID SIGNAL TRANSDUCTION HISTIDINE KINASE C"/>
    <property type="match status" value="1"/>
</dbReference>
<dbReference type="RefSeq" id="WP_377586204.1">
    <property type="nucleotide sequence ID" value="NZ_JBHTKA010000016.1"/>
</dbReference>
<dbReference type="SUPFAM" id="SSF63829">
    <property type="entry name" value="Calcium-dependent phosphotriesterase"/>
    <property type="match status" value="1"/>
</dbReference>
<dbReference type="SUPFAM" id="SSF46894">
    <property type="entry name" value="C-terminal effector domain of the bipartite response regulators"/>
    <property type="match status" value="1"/>
</dbReference>
<sequence length="977" mass="111782">MKRISPFLTYTLTLGFVATILLFPCFRGMAQSALSGIPFTRNFLPVEYHAGIQNWFITQNRQGLVYIANNFGLLEFDGDHWQVYGVKNGTKVRSVAIDSRGRIYVGGQGDFGYFFPNERGQLSYVSLADSLDRKFRNFDEAWSVYLDNDLVYFCTFSNIYVYNQRTFTIVQSAHGIDHSFLVNRQLYVNQPSSGLGTLEGSVIRLIKGGDFYKGKSIAGILPLHDNHLLVATFYEGIYRYSEGISQPWREDLQAFLKGSIVNCITRLRNGNFAIGTQNNGLLVLDAEGNLLMQLGSGRGIESPTVLSIYEDDLNNLWVGQNNGLAYVELGSPFTFINKQTGLPGSGYSAYLHKTKLYLGTNTGVYVRDKNDKADFKLIDNTRGQVYHIGEYGNNIMIGHHNGATSVQGASAARLSYEPGSWVFQSLKDHPAQLIEGVYAGLQVYDFVNGQWKFRKKLKGFGESSRVMAQDPSGDLWVTHGYKGAYKIKFSPSLDSIQQVKFYGADKGFPSNLLINVFKVRNELLFTSTTGVYKYDAKTDRFIPDDFFTPRLGKNDQVWFIREDAMGNIYFISRDHIGVFRKNALGEYILEENVFNKIRKYLNDDLISIAILQNNEVLFGAKDGFIHYDPAMKVNRTPIFQTLIRTVGTSNNGDSTLFFGNHSVHDSITDKQQPDFKPELPYASNSIDFTFAATSYEGNADLTYQYYLENYEKGWSEWSSKTLKEYTNLKEGNYIFHVHARNVNGEVSREATYAFTILPPWYRSVWAYSIYGISVIALLFTGFNLLDRKYQREQKLLEQKQQEELSQKDTELEMLSQQSQEEITRLQNEKLESELQHMNNELATSTMHLLNKNEFITGVKNQLAHILKKNNHEEIKKELTQITRNIEQNISADADWEHFQFHFDRVHGDFTNRFKASFPTLSPQEIKLSAYLRMNLSSKEIAQLLNISVRGVEISRYRLRKKIQLDRNKNLQDFILNF</sequence>
<evidence type="ECO:0000256" key="2">
    <source>
        <dbReference type="SAM" id="Coils"/>
    </source>
</evidence>
<dbReference type="InterPro" id="IPR000792">
    <property type="entry name" value="Tscrpt_reg_LuxR_C"/>
</dbReference>
<dbReference type="EMBL" id="JBHTKA010000016">
    <property type="protein sequence ID" value="MFD1003468.1"/>
    <property type="molecule type" value="Genomic_DNA"/>
</dbReference>
<evidence type="ECO:0000259" key="4">
    <source>
        <dbReference type="SMART" id="SM00421"/>
    </source>
</evidence>
<dbReference type="Pfam" id="PF07495">
    <property type="entry name" value="Y_Y_Y"/>
    <property type="match status" value="1"/>
</dbReference>
<feature type="transmembrane region" description="Helical" evidence="3">
    <location>
        <begin position="764"/>
        <end position="785"/>
    </location>
</feature>
<accession>A0ABW3KDP9</accession>
<dbReference type="InterPro" id="IPR003961">
    <property type="entry name" value="FN3_dom"/>
</dbReference>
<dbReference type="Gene3D" id="2.60.40.10">
    <property type="entry name" value="Immunoglobulins"/>
    <property type="match status" value="1"/>
</dbReference>
<keyword evidence="3" id="KW-0472">Membrane</keyword>
<evidence type="ECO:0000313" key="5">
    <source>
        <dbReference type="EMBL" id="MFD1003468.1"/>
    </source>
</evidence>
<dbReference type="InterPro" id="IPR011123">
    <property type="entry name" value="Y_Y_Y"/>
</dbReference>
<evidence type="ECO:0000256" key="3">
    <source>
        <dbReference type="SAM" id="Phobius"/>
    </source>
</evidence>
<dbReference type="Gene3D" id="2.130.10.10">
    <property type="entry name" value="YVTN repeat-like/Quinoprotein amine dehydrogenase"/>
    <property type="match status" value="2"/>
</dbReference>
<feature type="domain" description="HTH luxR-type" evidence="4">
    <location>
        <begin position="917"/>
        <end position="974"/>
    </location>
</feature>